<dbReference type="InterPro" id="IPR000792">
    <property type="entry name" value="Tscrpt_reg_LuxR_C"/>
</dbReference>
<comment type="caution">
    <text evidence="7">The sequence shown here is derived from an EMBL/GenBank/DDBJ whole genome shotgun (WGS) entry which is preliminary data.</text>
</comment>
<dbReference type="SUPFAM" id="SSF52172">
    <property type="entry name" value="CheY-like"/>
    <property type="match status" value="1"/>
</dbReference>
<keyword evidence="8" id="KW-1185">Reference proteome</keyword>
<dbReference type="Pfam" id="PF00072">
    <property type="entry name" value="Response_reg"/>
    <property type="match status" value="1"/>
</dbReference>
<dbReference type="PANTHER" id="PTHR44688:SF16">
    <property type="entry name" value="DNA-BINDING TRANSCRIPTIONAL ACTIVATOR DEVR_DOSR"/>
    <property type="match status" value="1"/>
</dbReference>
<dbReference type="CDD" id="cd06170">
    <property type="entry name" value="LuxR_C_like"/>
    <property type="match status" value="1"/>
</dbReference>
<dbReference type="PROSITE" id="PS50043">
    <property type="entry name" value="HTH_LUXR_2"/>
    <property type="match status" value="1"/>
</dbReference>
<evidence type="ECO:0000259" key="6">
    <source>
        <dbReference type="PROSITE" id="PS50110"/>
    </source>
</evidence>
<keyword evidence="4" id="KW-0597">Phosphoprotein</keyword>
<evidence type="ECO:0000256" key="1">
    <source>
        <dbReference type="ARBA" id="ARBA00023015"/>
    </source>
</evidence>
<evidence type="ECO:0000256" key="3">
    <source>
        <dbReference type="ARBA" id="ARBA00023163"/>
    </source>
</evidence>
<keyword evidence="2 7" id="KW-0238">DNA-binding</keyword>
<dbReference type="SMART" id="SM00421">
    <property type="entry name" value="HTH_LUXR"/>
    <property type="match status" value="1"/>
</dbReference>
<dbReference type="PRINTS" id="PR00038">
    <property type="entry name" value="HTHLUXR"/>
</dbReference>
<dbReference type="EMBL" id="PDUD01000021">
    <property type="protein sequence ID" value="PHN05479.1"/>
    <property type="molecule type" value="Genomic_DNA"/>
</dbReference>
<dbReference type="SUPFAM" id="SSF46894">
    <property type="entry name" value="C-terminal effector domain of the bipartite response regulators"/>
    <property type="match status" value="1"/>
</dbReference>
<dbReference type="InterPro" id="IPR016032">
    <property type="entry name" value="Sig_transdc_resp-reg_C-effctor"/>
</dbReference>
<dbReference type="SMART" id="SM00448">
    <property type="entry name" value="REC"/>
    <property type="match status" value="1"/>
</dbReference>
<dbReference type="GO" id="GO:0006355">
    <property type="term" value="P:regulation of DNA-templated transcription"/>
    <property type="evidence" value="ECO:0007669"/>
    <property type="project" value="InterPro"/>
</dbReference>
<dbReference type="Pfam" id="PF00196">
    <property type="entry name" value="GerE"/>
    <property type="match status" value="1"/>
</dbReference>
<evidence type="ECO:0000313" key="8">
    <source>
        <dbReference type="Proteomes" id="UP000223913"/>
    </source>
</evidence>
<dbReference type="PROSITE" id="PS00622">
    <property type="entry name" value="HTH_LUXR_1"/>
    <property type="match status" value="1"/>
</dbReference>
<keyword evidence="1" id="KW-0805">Transcription regulation</keyword>
<reference evidence="7 8" key="1">
    <citation type="submission" date="2017-10" db="EMBL/GenBank/DDBJ databases">
        <title>The draft genome sequence of Lewinella nigricans NBRC 102662.</title>
        <authorList>
            <person name="Wang K."/>
        </authorList>
    </citation>
    <scope>NUCLEOTIDE SEQUENCE [LARGE SCALE GENOMIC DNA]</scope>
    <source>
        <strain evidence="7 8">NBRC 102662</strain>
    </source>
</reference>
<dbReference type="InterPro" id="IPR011006">
    <property type="entry name" value="CheY-like_superfamily"/>
</dbReference>
<dbReference type="Gene3D" id="3.40.50.2300">
    <property type="match status" value="1"/>
</dbReference>
<evidence type="ECO:0000256" key="4">
    <source>
        <dbReference type="PROSITE-ProRule" id="PRU00169"/>
    </source>
</evidence>
<dbReference type="PANTHER" id="PTHR44688">
    <property type="entry name" value="DNA-BINDING TRANSCRIPTIONAL ACTIVATOR DEVR_DOSR"/>
    <property type="match status" value="1"/>
</dbReference>
<organism evidence="7 8">
    <name type="scientific">Flavilitoribacter nigricans (strain ATCC 23147 / DSM 23189 / NBRC 102662 / NCIMB 1420 / SS-2)</name>
    <name type="common">Lewinella nigricans</name>
    <dbReference type="NCBI Taxonomy" id="1122177"/>
    <lineage>
        <taxon>Bacteria</taxon>
        <taxon>Pseudomonadati</taxon>
        <taxon>Bacteroidota</taxon>
        <taxon>Saprospiria</taxon>
        <taxon>Saprospirales</taxon>
        <taxon>Lewinellaceae</taxon>
        <taxon>Flavilitoribacter</taxon>
    </lineage>
</organism>
<feature type="domain" description="Response regulatory" evidence="6">
    <location>
        <begin position="26"/>
        <end position="141"/>
    </location>
</feature>
<dbReference type="InterPro" id="IPR036388">
    <property type="entry name" value="WH-like_DNA-bd_sf"/>
</dbReference>
<evidence type="ECO:0000313" key="7">
    <source>
        <dbReference type="EMBL" id="PHN05479.1"/>
    </source>
</evidence>
<dbReference type="AlphaFoldDB" id="A0A2D0NBC6"/>
<evidence type="ECO:0000259" key="5">
    <source>
        <dbReference type="PROSITE" id="PS50043"/>
    </source>
</evidence>
<gene>
    <name evidence="7" type="ORF">CRP01_15910</name>
</gene>
<evidence type="ECO:0000256" key="2">
    <source>
        <dbReference type="ARBA" id="ARBA00023125"/>
    </source>
</evidence>
<dbReference type="InterPro" id="IPR001789">
    <property type="entry name" value="Sig_transdc_resp-reg_receiver"/>
</dbReference>
<name>A0A2D0NBC6_FLAN2</name>
<keyword evidence="3" id="KW-0804">Transcription</keyword>
<dbReference type="GO" id="GO:0003677">
    <property type="term" value="F:DNA binding"/>
    <property type="evidence" value="ECO:0007669"/>
    <property type="project" value="UniProtKB-KW"/>
</dbReference>
<sequence length="229" mass="26357">MFRYIFEQLFILGQIKKIGPFMSDIRVLIVEDEALIAKDIQFILEDADYSVSAIAYNSKKALEELRNRTPDIVLLDIQLNSELSGIQLAKIINEQYQLPFIFITSYADRATIEKVKSTNPMGYLVKPFEERTLITTIEIALYNHAQLWADQRPNLSFKLINQKLSNPLTDREFATLQQLLQGKTNKQIASDLYVSTNTVKTHLSNLFLKFDVSSRSMLFTRVNQLLRAS</sequence>
<feature type="modified residue" description="4-aspartylphosphate" evidence="4">
    <location>
        <position position="76"/>
    </location>
</feature>
<dbReference type="Gene3D" id="1.10.10.10">
    <property type="entry name" value="Winged helix-like DNA-binding domain superfamily/Winged helix DNA-binding domain"/>
    <property type="match status" value="1"/>
</dbReference>
<dbReference type="OrthoDB" id="1646880at2"/>
<proteinExistence type="predicted"/>
<dbReference type="CDD" id="cd17534">
    <property type="entry name" value="REC_DC-like"/>
    <property type="match status" value="1"/>
</dbReference>
<dbReference type="GO" id="GO:0000160">
    <property type="term" value="P:phosphorelay signal transduction system"/>
    <property type="evidence" value="ECO:0007669"/>
    <property type="project" value="InterPro"/>
</dbReference>
<accession>A0A2D0NBC6</accession>
<feature type="domain" description="HTH luxR-type" evidence="5">
    <location>
        <begin position="161"/>
        <end position="226"/>
    </location>
</feature>
<dbReference type="Proteomes" id="UP000223913">
    <property type="component" value="Unassembled WGS sequence"/>
</dbReference>
<protein>
    <submittedName>
        <fullName evidence="7">DNA-binding response regulator</fullName>
    </submittedName>
</protein>
<dbReference type="PROSITE" id="PS50110">
    <property type="entry name" value="RESPONSE_REGULATORY"/>
    <property type="match status" value="1"/>
</dbReference>